<evidence type="ECO:0000256" key="1">
    <source>
        <dbReference type="SAM" id="MobiDB-lite"/>
    </source>
</evidence>
<reference evidence="2 3" key="1">
    <citation type="submission" date="2016-02" db="EMBL/GenBank/DDBJ databases">
        <title>Genome analysis of coral dinoflagellate symbionts highlights evolutionary adaptations to a symbiotic lifestyle.</title>
        <authorList>
            <person name="Aranda M."/>
            <person name="Li Y."/>
            <person name="Liew Y.J."/>
            <person name="Baumgarten S."/>
            <person name="Simakov O."/>
            <person name="Wilson M."/>
            <person name="Piel J."/>
            <person name="Ashoor H."/>
            <person name="Bougouffa S."/>
            <person name="Bajic V.B."/>
            <person name="Ryu T."/>
            <person name="Ravasi T."/>
            <person name="Bayer T."/>
            <person name="Micklem G."/>
            <person name="Kim H."/>
            <person name="Bhak J."/>
            <person name="Lajeunesse T.C."/>
            <person name="Voolstra C.R."/>
        </authorList>
    </citation>
    <scope>NUCLEOTIDE SEQUENCE [LARGE SCALE GENOMIC DNA]</scope>
    <source>
        <strain evidence="2 3">CCMP2467</strain>
    </source>
</reference>
<feature type="region of interest" description="Disordered" evidence="1">
    <location>
        <begin position="406"/>
        <end position="427"/>
    </location>
</feature>
<evidence type="ECO:0000313" key="2">
    <source>
        <dbReference type="EMBL" id="OLP76116.1"/>
    </source>
</evidence>
<dbReference type="OrthoDB" id="418520at2759"/>
<feature type="compositionally biased region" description="Low complexity" evidence="1">
    <location>
        <begin position="411"/>
        <end position="423"/>
    </location>
</feature>
<dbReference type="Proteomes" id="UP000186817">
    <property type="component" value="Unassembled WGS sequence"/>
</dbReference>
<dbReference type="AlphaFoldDB" id="A0A1Q9BZL3"/>
<evidence type="ECO:0000313" key="3">
    <source>
        <dbReference type="Proteomes" id="UP000186817"/>
    </source>
</evidence>
<feature type="region of interest" description="Disordered" evidence="1">
    <location>
        <begin position="591"/>
        <end position="638"/>
    </location>
</feature>
<sequence>MEQLAEHDIDEEVNLLSLESLTPAKKRRCTAGPSNRLGGIESRQFMSALPKGPETLDELMDWPSQLLRCVERASGGLFDRLKKVLGRPVLVTSAYSGIDAPRESLCQLGRALQAEYGQDVTFQFCHATDKATGPQTVLRYLAEKVDAGESCVFSELEERLSLETREILDGMMPVDGQSSEEKELAYADMHQYLFRNCVRLFNPLTTSRCLVHGRECRTSVPEVDRDAEGLPVPLLLHFAGTTCTGWSSAGKQERFTHQSERTHAVWLAERVSLALRDAEDICIQECVVNYPTKLKIRDPLWETHIVVTVRAGPEALGWPTSRPRRFSAAINRRRQDWAFISVIFVREWREYEFSWLGPVEDEDIQQAFDSLFNRSQEMSGNCFFIAEKHHVQADVLKRLQRRGVVHQVQKPSTGSSGSPSVSPEELEQMLPARARAPSRELLVQMLPPGHVQRLEAYERLQPERAAVEDGSFLCDLQQWPVFGCSNCGRFFPCQLTHGTVTSLNSWRVAVGLEHLVAQGFHVLPASMKKYTSVLAPCFEEMPSETLKALSGNSMSLPALSAWILFVLCNVGPAEPEAYDLPRRSFVSRSEELLQEADSDSDSGDLGDVQGHDGSRVGHGDSGGAGAGESDGSLNSAEEFAPCAEASSLQKGASAFFESS</sequence>
<feature type="compositionally biased region" description="Basic and acidic residues" evidence="1">
    <location>
        <begin position="609"/>
        <end position="618"/>
    </location>
</feature>
<protein>
    <submittedName>
        <fullName evidence="2">Uncharacterized protein</fullName>
    </submittedName>
</protein>
<proteinExistence type="predicted"/>
<dbReference type="EMBL" id="LSRX01002135">
    <property type="protein sequence ID" value="OLP76116.1"/>
    <property type="molecule type" value="Genomic_DNA"/>
</dbReference>
<comment type="caution">
    <text evidence="2">The sequence shown here is derived from an EMBL/GenBank/DDBJ whole genome shotgun (WGS) entry which is preliminary data.</text>
</comment>
<keyword evidence="3" id="KW-1185">Reference proteome</keyword>
<accession>A0A1Q9BZL3</accession>
<feature type="compositionally biased region" description="Acidic residues" evidence="1">
    <location>
        <begin position="592"/>
        <end position="604"/>
    </location>
</feature>
<organism evidence="2 3">
    <name type="scientific">Symbiodinium microadriaticum</name>
    <name type="common">Dinoflagellate</name>
    <name type="synonym">Zooxanthella microadriatica</name>
    <dbReference type="NCBI Taxonomy" id="2951"/>
    <lineage>
        <taxon>Eukaryota</taxon>
        <taxon>Sar</taxon>
        <taxon>Alveolata</taxon>
        <taxon>Dinophyceae</taxon>
        <taxon>Suessiales</taxon>
        <taxon>Symbiodiniaceae</taxon>
        <taxon>Symbiodinium</taxon>
    </lineage>
</organism>
<gene>
    <name evidence="2" type="ORF">AK812_SmicGene43991</name>
</gene>
<name>A0A1Q9BZL3_SYMMI</name>
<feature type="compositionally biased region" description="Gly residues" evidence="1">
    <location>
        <begin position="619"/>
        <end position="628"/>
    </location>
</feature>